<dbReference type="AlphaFoldDB" id="A0A968KWU3"/>
<name>A0A968KWU3_9SPIO</name>
<sequence>MARDRRARRFMDNRAKRGVQRRRRWLVGGGGLILLLTALVLGWLPHALVRYAYMESDPIHQPYPQIYAVVSDAPLWLNDKKKNEELATRVAKQLGYRDVILLESREEVAFSEDFLAGWSIATEVIAQDFATRPLEGRAERKGFWGLYYFFNEMDLEVLHYLESAYPQWEVASLEIRAGENASLRRRWSNPITLASHHVNDGIYSLVVWDSALNDQQRRSPYSVALEVAQSFSHEQDYDGFILLNYRYVREYQLDFDIFPIKRSQVEENLQALHAQGYAHAHADILYFR</sequence>
<dbReference type="RefSeq" id="WP_167695722.1">
    <property type="nucleotide sequence ID" value="NZ_CP118181.1"/>
</dbReference>
<accession>A0A968KWU3</accession>
<proteinExistence type="predicted"/>
<organism evidence="1 2">
    <name type="scientific">Entomospira culicis</name>
    <dbReference type="NCBI Taxonomy" id="2719989"/>
    <lineage>
        <taxon>Bacteria</taxon>
        <taxon>Pseudomonadati</taxon>
        <taxon>Spirochaetota</taxon>
        <taxon>Spirochaetia</taxon>
        <taxon>Spirochaetales</taxon>
        <taxon>Spirochaetaceae</taxon>
        <taxon>Entomospira</taxon>
    </lineage>
</organism>
<dbReference type="EMBL" id="JAATLM010000001">
    <property type="protein sequence ID" value="NIZ69637.1"/>
    <property type="molecule type" value="Genomic_DNA"/>
</dbReference>
<protein>
    <submittedName>
        <fullName evidence="1">Uncharacterized protein</fullName>
    </submittedName>
</protein>
<dbReference type="Proteomes" id="UP000778951">
    <property type="component" value="Unassembled WGS sequence"/>
</dbReference>
<keyword evidence="2" id="KW-1185">Reference proteome</keyword>
<reference evidence="1" key="1">
    <citation type="submission" date="2020-03" db="EMBL/GenBank/DDBJ databases">
        <title>Spirochaetal bacteria isolated from arthropods constitute a novel genus Entomospira genus novum within the order Spirochaetales.</title>
        <authorList>
            <person name="Grana-Miraglia L."/>
            <person name="Sikutova S."/>
            <person name="Fingerle V."/>
            <person name="Sing A."/>
            <person name="Castillo-Ramirez S."/>
            <person name="Margos G."/>
            <person name="Rudolf I."/>
        </authorList>
    </citation>
    <scope>NUCLEOTIDE SEQUENCE</scope>
    <source>
        <strain evidence="1">BR149</strain>
    </source>
</reference>
<gene>
    <name evidence="1" type="ORF">HCT48_05335</name>
</gene>
<evidence type="ECO:0000313" key="1">
    <source>
        <dbReference type="EMBL" id="NIZ69637.1"/>
    </source>
</evidence>
<evidence type="ECO:0000313" key="2">
    <source>
        <dbReference type="Proteomes" id="UP000778951"/>
    </source>
</evidence>
<comment type="caution">
    <text evidence="1">The sequence shown here is derived from an EMBL/GenBank/DDBJ whole genome shotgun (WGS) entry which is preliminary data.</text>
</comment>